<feature type="transmembrane region" description="Helical" evidence="1">
    <location>
        <begin position="13"/>
        <end position="32"/>
    </location>
</feature>
<keyword evidence="1" id="KW-1133">Transmembrane helix</keyword>
<dbReference type="Proteomes" id="UP000885931">
    <property type="component" value="Unassembled WGS sequence"/>
</dbReference>
<dbReference type="AlphaFoldDB" id="A0A7C0XA87"/>
<dbReference type="PROSITE" id="PS00409">
    <property type="entry name" value="PROKAR_NTER_METHYL"/>
    <property type="match status" value="1"/>
</dbReference>
<dbReference type="GO" id="GO:0043683">
    <property type="term" value="P:type IV pilus assembly"/>
    <property type="evidence" value="ECO:0007669"/>
    <property type="project" value="InterPro"/>
</dbReference>
<dbReference type="InterPro" id="IPR012902">
    <property type="entry name" value="N_methyl_site"/>
</dbReference>
<reference evidence="2" key="1">
    <citation type="journal article" date="2020" name="mSystems">
        <title>Genome- and Community-Level Interaction Insights into Carbon Utilization and Element Cycling Functions of Hydrothermarchaeota in Hydrothermal Sediment.</title>
        <authorList>
            <person name="Zhou Z."/>
            <person name="Liu Y."/>
            <person name="Xu W."/>
            <person name="Pan J."/>
            <person name="Luo Z.H."/>
            <person name="Li M."/>
        </authorList>
    </citation>
    <scope>NUCLEOTIDE SEQUENCE [LARGE SCALE GENOMIC DNA]</scope>
    <source>
        <strain evidence="2">HyVt-237</strain>
    </source>
</reference>
<keyword evidence="1" id="KW-0812">Transmembrane</keyword>
<dbReference type="Pfam" id="PF16074">
    <property type="entry name" value="PilW"/>
    <property type="match status" value="1"/>
</dbReference>
<keyword evidence="1" id="KW-0472">Membrane</keyword>
<evidence type="ECO:0000256" key="1">
    <source>
        <dbReference type="SAM" id="Phobius"/>
    </source>
</evidence>
<proteinExistence type="predicted"/>
<protein>
    <submittedName>
        <fullName evidence="2">Prepilin-type N-terminal cleavage/methylation domain-containing protein</fullName>
    </submittedName>
</protein>
<dbReference type="EMBL" id="DRBW01000073">
    <property type="protein sequence ID" value="HDM89955.1"/>
    <property type="molecule type" value="Genomic_DNA"/>
</dbReference>
<accession>A0A7C0XA87</accession>
<dbReference type="Pfam" id="PF07963">
    <property type="entry name" value="N_methyl"/>
    <property type="match status" value="1"/>
</dbReference>
<gene>
    <name evidence="2" type="ORF">ENG67_01965</name>
</gene>
<dbReference type="NCBIfam" id="TIGR02532">
    <property type="entry name" value="IV_pilin_GFxxxE"/>
    <property type="match status" value="1"/>
</dbReference>
<comment type="caution">
    <text evidence="2">The sequence shown here is derived from an EMBL/GenBank/DDBJ whole genome shotgun (WGS) entry which is preliminary data.</text>
</comment>
<dbReference type="InterPro" id="IPR032092">
    <property type="entry name" value="PilW"/>
</dbReference>
<name>A0A7C0XA87_UNCW3</name>
<sequence length="310" mass="34428">MVRNERGVSLIELLVAVAITSVILIGALYVFLTQMRHSHTERRIAQARSEVQVGENLMKRDILLAGYGLPNSLRAIVSGNSSSSPDSIALLGNAFDASTGYGKWTFVMERVQSSHTVKVRRWSQDNVSVGDNLIFLNDEKTLIDGPAQVTNLTETVGQDLDGDGSPDPAYDLTLSNPVSVARGSFAYVLPAGGTPAVVTYTLDSLVLKRNGVPFLEPVEDFQLAYGLDTDEDGRVDLWANDINSYNYQTLRKQLKLVRFNILLRTGKYDPRFVYPHDQITMEDRTVDVDSIGRHYRRAVLRALAIPRNLK</sequence>
<evidence type="ECO:0000313" key="2">
    <source>
        <dbReference type="EMBL" id="HDM89955.1"/>
    </source>
</evidence>
<organism evidence="2">
    <name type="scientific">candidate division WOR-3 bacterium</name>
    <dbReference type="NCBI Taxonomy" id="2052148"/>
    <lineage>
        <taxon>Bacteria</taxon>
        <taxon>Bacteria division WOR-3</taxon>
    </lineage>
</organism>